<dbReference type="PROSITE" id="PS50088">
    <property type="entry name" value="ANK_REPEAT"/>
    <property type="match status" value="2"/>
</dbReference>
<dbReference type="InterPro" id="IPR036770">
    <property type="entry name" value="Ankyrin_rpt-contain_sf"/>
</dbReference>
<feature type="repeat" description="ANK" evidence="3">
    <location>
        <begin position="73"/>
        <end position="105"/>
    </location>
</feature>
<evidence type="ECO:0000256" key="2">
    <source>
        <dbReference type="ARBA" id="ARBA00023043"/>
    </source>
</evidence>
<keyword evidence="1" id="KW-0677">Repeat</keyword>
<organism evidence="4 5">
    <name type="scientific">Balaenoptera musculus</name>
    <name type="common">Blue whale</name>
    <dbReference type="NCBI Taxonomy" id="9771"/>
    <lineage>
        <taxon>Eukaryota</taxon>
        <taxon>Metazoa</taxon>
        <taxon>Chordata</taxon>
        <taxon>Craniata</taxon>
        <taxon>Vertebrata</taxon>
        <taxon>Euteleostomi</taxon>
        <taxon>Mammalia</taxon>
        <taxon>Eutheria</taxon>
        <taxon>Laurasiatheria</taxon>
        <taxon>Artiodactyla</taxon>
        <taxon>Whippomorpha</taxon>
        <taxon>Cetacea</taxon>
        <taxon>Mysticeti</taxon>
        <taxon>Balaenopteridae</taxon>
        <taxon>Balaenoptera</taxon>
    </lineage>
</organism>
<proteinExistence type="predicted"/>
<dbReference type="Proteomes" id="UP000694857">
    <property type="component" value="Chromosome 10"/>
</dbReference>
<dbReference type="SUPFAM" id="SSF48403">
    <property type="entry name" value="Ankyrin repeat"/>
    <property type="match status" value="1"/>
</dbReference>
<dbReference type="PANTHER" id="PTHR24198">
    <property type="entry name" value="ANKYRIN REPEAT AND PROTEIN KINASE DOMAIN-CONTAINING PROTEIN"/>
    <property type="match status" value="1"/>
</dbReference>
<feature type="repeat" description="ANK" evidence="3">
    <location>
        <begin position="106"/>
        <end position="138"/>
    </location>
</feature>
<dbReference type="OrthoDB" id="2306477at2759"/>
<dbReference type="KEGG" id="bmus:118902202"/>
<dbReference type="InterPro" id="IPR002110">
    <property type="entry name" value="Ankyrin_rpt"/>
</dbReference>
<gene>
    <name evidence="5" type="primary">LOC118902202</name>
</gene>
<name>A0A8B8YK34_BALMU</name>
<dbReference type="AlphaFoldDB" id="A0A8B8YK34"/>
<evidence type="ECO:0000256" key="1">
    <source>
        <dbReference type="ARBA" id="ARBA00022737"/>
    </source>
</evidence>
<dbReference type="Pfam" id="PF12796">
    <property type="entry name" value="Ank_2"/>
    <property type="match status" value="1"/>
</dbReference>
<dbReference type="SMART" id="SM00248">
    <property type="entry name" value="ANK"/>
    <property type="match status" value="2"/>
</dbReference>
<keyword evidence="2 3" id="KW-0040">ANK repeat</keyword>
<sequence length="164" mass="17880">MTIAYNHPDVVSVILEQKANALHATNNLQIIPDFSLKDSRDQTVLGLALWTGMHTIAAQLPGSGACISDTMSDGQTLLHMATQRQDSKNPLFLLEHQADLNVRTQDGETALQLAIRNQLPLVADAICTRGADTSVPDEKGNPPLWLTLANNLEDVASTLWLRCE</sequence>
<reference evidence="5" key="1">
    <citation type="submission" date="2025-08" db="UniProtKB">
        <authorList>
            <consortium name="RefSeq"/>
        </authorList>
    </citation>
    <scope>IDENTIFICATION</scope>
    <source>
        <tissue evidence="5">Epidermis and Blubber</tissue>
    </source>
</reference>
<evidence type="ECO:0000256" key="3">
    <source>
        <dbReference type="PROSITE-ProRule" id="PRU00023"/>
    </source>
</evidence>
<keyword evidence="4" id="KW-1185">Reference proteome</keyword>
<dbReference type="PANTHER" id="PTHR24198:SF165">
    <property type="entry name" value="ANKYRIN REPEAT-CONTAINING PROTEIN-RELATED"/>
    <property type="match status" value="1"/>
</dbReference>
<dbReference type="GeneID" id="118902202"/>
<evidence type="ECO:0000313" key="4">
    <source>
        <dbReference type="Proteomes" id="UP000694857"/>
    </source>
</evidence>
<protein>
    <submittedName>
        <fullName evidence="5">Rabankyrin-5-like</fullName>
    </submittedName>
</protein>
<dbReference type="PROSITE" id="PS50297">
    <property type="entry name" value="ANK_REP_REGION"/>
    <property type="match status" value="1"/>
</dbReference>
<evidence type="ECO:0000313" key="5">
    <source>
        <dbReference type="RefSeq" id="XP_036722184.1"/>
    </source>
</evidence>
<dbReference type="Gene3D" id="1.25.40.20">
    <property type="entry name" value="Ankyrin repeat-containing domain"/>
    <property type="match status" value="1"/>
</dbReference>
<accession>A0A8B8YK34</accession>
<dbReference type="RefSeq" id="XP_036722184.1">
    <property type="nucleotide sequence ID" value="XM_036866289.1"/>
</dbReference>